<dbReference type="GO" id="GO:0031956">
    <property type="term" value="F:medium-chain fatty acid-CoA ligase activity"/>
    <property type="evidence" value="ECO:0007669"/>
    <property type="project" value="TreeGrafter"/>
</dbReference>
<dbReference type="EMBL" id="FOZN01000001">
    <property type="protein sequence ID" value="SFR96892.1"/>
    <property type="molecule type" value="Genomic_DNA"/>
</dbReference>
<dbReference type="Proteomes" id="UP000198506">
    <property type="component" value="Unassembled WGS sequence"/>
</dbReference>
<organism evidence="5 6">
    <name type="scientific">Agrococcus baldri</name>
    <dbReference type="NCBI Taxonomy" id="153730"/>
    <lineage>
        <taxon>Bacteria</taxon>
        <taxon>Bacillati</taxon>
        <taxon>Actinomycetota</taxon>
        <taxon>Actinomycetes</taxon>
        <taxon>Micrococcales</taxon>
        <taxon>Microbacteriaceae</taxon>
        <taxon>Agrococcus</taxon>
    </lineage>
</organism>
<dbReference type="PANTHER" id="PTHR43201:SF5">
    <property type="entry name" value="MEDIUM-CHAIN ACYL-COA LIGASE ACSF2, MITOCHONDRIAL"/>
    <property type="match status" value="1"/>
</dbReference>
<dbReference type="Gene3D" id="3.40.50.12780">
    <property type="entry name" value="N-terminal domain of ligase-like"/>
    <property type="match status" value="1"/>
</dbReference>
<dbReference type="InterPro" id="IPR045851">
    <property type="entry name" value="AMP-bd_C_sf"/>
</dbReference>
<name>A0AA94KY95_9MICO</name>
<dbReference type="AlphaFoldDB" id="A0AA94KY95"/>
<dbReference type="Gene3D" id="3.30.300.30">
    <property type="match status" value="1"/>
</dbReference>
<accession>A0AA94KY95</accession>
<dbReference type="RefSeq" id="WP_092914714.1">
    <property type="nucleotide sequence ID" value="NZ_FOZN01000001.1"/>
</dbReference>
<keyword evidence="2 5" id="KW-0436">Ligase</keyword>
<gene>
    <name evidence="5" type="ORF">SAMN04487783_0025</name>
</gene>
<dbReference type="CDD" id="cd04433">
    <property type="entry name" value="AFD_class_I"/>
    <property type="match status" value="1"/>
</dbReference>
<evidence type="ECO:0000256" key="1">
    <source>
        <dbReference type="ARBA" id="ARBA00006432"/>
    </source>
</evidence>
<feature type="region of interest" description="Disordered" evidence="3">
    <location>
        <begin position="465"/>
        <end position="485"/>
    </location>
</feature>
<dbReference type="PANTHER" id="PTHR43201">
    <property type="entry name" value="ACYL-COA SYNTHETASE"/>
    <property type="match status" value="1"/>
</dbReference>
<keyword evidence="6" id="KW-1185">Reference proteome</keyword>
<feature type="domain" description="AMP-dependent synthetase/ligase" evidence="4">
    <location>
        <begin position="11"/>
        <end position="377"/>
    </location>
</feature>
<dbReference type="InterPro" id="IPR042099">
    <property type="entry name" value="ANL_N_sf"/>
</dbReference>
<protein>
    <submittedName>
        <fullName evidence="5">Acyl-CoA synthetase (AMP-forming)/AMP-acid ligase II</fullName>
    </submittedName>
</protein>
<feature type="compositionally biased region" description="Low complexity" evidence="3">
    <location>
        <begin position="465"/>
        <end position="477"/>
    </location>
</feature>
<evidence type="ECO:0000256" key="3">
    <source>
        <dbReference type="SAM" id="MobiDB-lite"/>
    </source>
</evidence>
<comment type="similarity">
    <text evidence="1">Belongs to the ATP-dependent AMP-binding enzyme family.</text>
</comment>
<proteinExistence type="inferred from homology"/>
<dbReference type="Pfam" id="PF00501">
    <property type="entry name" value="AMP-binding"/>
    <property type="match status" value="1"/>
</dbReference>
<dbReference type="GO" id="GO:0006631">
    <property type="term" value="P:fatty acid metabolic process"/>
    <property type="evidence" value="ECO:0007669"/>
    <property type="project" value="TreeGrafter"/>
</dbReference>
<reference evidence="5 6" key="1">
    <citation type="submission" date="2016-10" db="EMBL/GenBank/DDBJ databases">
        <authorList>
            <person name="Varghese N."/>
            <person name="Submissions S."/>
        </authorList>
    </citation>
    <scope>NUCLEOTIDE SEQUENCE [LARGE SCALE GENOMIC DNA]</scope>
    <source>
        <strain evidence="5 6">IAM 15147</strain>
    </source>
</reference>
<dbReference type="InterPro" id="IPR000873">
    <property type="entry name" value="AMP-dep_synth/lig_dom"/>
</dbReference>
<evidence type="ECO:0000259" key="4">
    <source>
        <dbReference type="Pfam" id="PF00501"/>
    </source>
</evidence>
<comment type="caution">
    <text evidence="5">The sequence shown here is derived from an EMBL/GenBank/DDBJ whole genome shotgun (WGS) entry which is preliminary data.</text>
</comment>
<sequence>MTFTRTIIELAASDPGRLALAGDGDRLSYRDLHDACTRIRSGIEQLLQYRPASSSDDETGGVPIIAVSLSRAIDAGRFIAGVASFRAIVAVLDPLWPLEHRLETIRRVDPALVITDDSDFERALAGLEPEAWHGSAIGLERFDALAAVAPVSAGPEVRPRDEPYLLLFTSGTTDLPKGFLRTRGSWDYNVEVSRGPLFASAGVQTIAPGPVSYSLTLYALVEALATGGSLHLQSRFDAASAVRTIARHRIERFVGVPSMLLALAAAARREDEGGTASGTASGTAPLASLRWVVTGGANQSEAIRDRFREVAPRALVRSYYGASEIGFIGTSDAGDGTHLTPFAGLEAEVRDETGARVPDGDIGTLHIRVASQVERYLTATSGDRITGDDGWSSVGDLAALVDGEIVLAGRAGDMAVTGGHKVSLPQVERALATVPGCEQCCAIALPDAALGSIVAVVIEGGAAADAGEPGAAPDDSPIGGAGAPVPPKAVMQAELRRLLPEQFVPRRYFRADALPRTAGGKIRRVAVAELVAAGGAERL</sequence>
<evidence type="ECO:0000256" key="2">
    <source>
        <dbReference type="ARBA" id="ARBA00022598"/>
    </source>
</evidence>
<evidence type="ECO:0000313" key="5">
    <source>
        <dbReference type="EMBL" id="SFR96892.1"/>
    </source>
</evidence>
<dbReference type="SUPFAM" id="SSF56801">
    <property type="entry name" value="Acetyl-CoA synthetase-like"/>
    <property type="match status" value="1"/>
</dbReference>
<evidence type="ECO:0000313" key="6">
    <source>
        <dbReference type="Proteomes" id="UP000198506"/>
    </source>
</evidence>